<dbReference type="InterPro" id="IPR027434">
    <property type="entry name" value="Homing_endonucl"/>
</dbReference>
<feature type="domain" description="WhiA LAGLIDADG-like" evidence="7">
    <location>
        <begin position="138"/>
        <end position="229"/>
    </location>
</feature>
<dbReference type="GO" id="GO:0003677">
    <property type="term" value="F:DNA binding"/>
    <property type="evidence" value="ECO:0007669"/>
    <property type="project" value="UniProtKB-UniRule"/>
</dbReference>
<dbReference type="PANTHER" id="PTHR37307:SF1">
    <property type="entry name" value="CELL DIVISION PROTEIN WHIA-RELATED"/>
    <property type="match status" value="1"/>
</dbReference>
<evidence type="ECO:0000256" key="2">
    <source>
        <dbReference type="ARBA" id="ARBA00023125"/>
    </source>
</evidence>
<dbReference type="Pfam" id="PF02650">
    <property type="entry name" value="HTH_WhiA"/>
    <property type="match status" value="1"/>
</dbReference>
<sequence>MPRGSIKGLVKLSFSAVTKEELARLSGQKSCCELAELAALVRMDGTLQISANQQYALNVITESAPVARKIFRLAKELLKRPVDIVVRRKLRLRKNNSYMVRIYLKGIEDLQNLGLVDETGQIHLGIAPNLIKKRCDQKAYLRGAFLAGGSINNPEGEYHLEIVSNEAQHAKALCQLVNRFKLGAKVSMRKHWYVVYIKESEHIVEFIGFIGAHHALLEFENVRVLKDVRNQVNRLVNCETANLDKIVDAAVRQLENIQFLEDTVGLQSLPTALRDMAELRLEYTDASLKELGEMLRPKVGKSGVNHRMRKIDDMAERIRNQKDGK</sequence>
<dbReference type="Gene3D" id="3.10.28.10">
    <property type="entry name" value="Homing endonucleases"/>
    <property type="match status" value="1"/>
</dbReference>
<feature type="domain" description="Sporulation transcription regulator WhiA N-terminal" evidence="6">
    <location>
        <begin position="30"/>
        <end position="116"/>
    </location>
</feature>
<organism evidence="8 9">
    <name type="scientific">Candidatus Desulfosporosinus infrequens</name>
    <dbReference type="NCBI Taxonomy" id="2043169"/>
    <lineage>
        <taxon>Bacteria</taxon>
        <taxon>Bacillati</taxon>
        <taxon>Bacillota</taxon>
        <taxon>Clostridia</taxon>
        <taxon>Eubacteriales</taxon>
        <taxon>Desulfitobacteriaceae</taxon>
        <taxon>Desulfosporosinus</taxon>
    </lineage>
</organism>
<dbReference type="EMBL" id="OMOF01000778">
    <property type="protein sequence ID" value="SPF54773.1"/>
    <property type="molecule type" value="Genomic_DNA"/>
</dbReference>
<gene>
    <name evidence="4 8" type="primary">whiA</name>
    <name evidence="8" type="ORF">SBF1_80014</name>
</gene>
<evidence type="ECO:0000256" key="3">
    <source>
        <dbReference type="ARBA" id="ARBA00023306"/>
    </source>
</evidence>
<proteinExistence type="inferred from homology"/>
<reference evidence="9" key="1">
    <citation type="submission" date="2018-02" db="EMBL/GenBank/DDBJ databases">
        <authorList>
            <person name="Hausmann B."/>
        </authorList>
    </citation>
    <scope>NUCLEOTIDE SEQUENCE [LARGE SCALE GENOMIC DNA]</scope>
    <source>
        <strain evidence="9">Peat soil MAG SbF1</strain>
    </source>
</reference>
<keyword evidence="1 4" id="KW-0132">Cell division</keyword>
<name>A0A2U3LS88_9FIRM</name>
<evidence type="ECO:0000313" key="9">
    <source>
        <dbReference type="Proteomes" id="UP000238916"/>
    </source>
</evidence>
<keyword evidence="2 4" id="KW-0238">DNA-binding</keyword>
<evidence type="ECO:0000313" key="8">
    <source>
        <dbReference type="EMBL" id="SPF54773.1"/>
    </source>
</evidence>
<comment type="similarity">
    <text evidence="4">Belongs to the WhiA family.</text>
</comment>
<keyword evidence="3 4" id="KW-0131">Cell cycle</keyword>
<accession>A0A2U3LS88</accession>
<dbReference type="AlphaFoldDB" id="A0A2U3LS88"/>
<dbReference type="Proteomes" id="UP000238916">
    <property type="component" value="Unassembled WGS sequence"/>
</dbReference>
<evidence type="ECO:0000259" key="6">
    <source>
        <dbReference type="Pfam" id="PF10298"/>
    </source>
</evidence>
<dbReference type="InterPro" id="IPR018478">
    <property type="entry name" value="Sporu_reg_WhiA_N_dom"/>
</dbReference>
<dbReference type="Pfam" id="PF10298">
    <property type="entry name" value="WhiA_N"/>
    <property type="match status" value="1"/>
</dbReference>
<dbReference type="InterPro" id="IPR023054">
    <property type="entry name" value="Sporulation_regulator_WhiA_C"/>
</dbReference>
<dbReference type="PANTHER" id="PTHR37307">
    <property type="entry name" value="CELL DIVISION PROTEIN WHIA-RELATED"/>
    <property type="match status" value="1"/>
</dbReference>
<feature type="domain" description="Sporulation regulator WhiA C-terminal" evidence="5">
    <location>
        <begin position="232"/>
        <end position="315"/>
    </location>
</feature>
<dbReference type="SUPFAM" id="SSF55608">
    <property type="entry name" value="Homing endonucleases"/>
    <property type="match status" value="1"/>
</dbReference>
<dbReference type="InterPro" id="IPR039518">
    <property type="entry name" value="WhiA_LAGLIDADG_dom"/>
</dbReference>
<dbReference type="GO" id="GO:0051301">
    <property type="term" value="P:cell division"/>
    <property type="evidence" value="ECO:0007669"/>
    <property type="project" value="UniProtKB-UniRule"/>
</dbReference>
<dbReference type="NCBIfam" id="TIGR00647">
    <property type="entry name" value="DNA_bind_WhiA"/>
    <property type="match status" value="1"/>
</dbReference>
<dbReference type="GO" id="GO:0043937">
    <property type="term" value="P:regulation of sporulation"/>
    <property type="evidence" value="ECO:0007669"/>
    <property type="project" value="InterPro"/>
</dbReference>
<dbReference type="Pfam" id="PF14527">
    <property type="entry name" value="LAGLIDADG_WhiA"/>
    <property type="match status" value="1"/>
</dbReference>
<evidence type="ECO:0000259" key="7">
    <source>
        <dbReference type="Pfam" id="PF14527"/>
    </source>
</evidence>
<evidence type="ECO:0000256" key="4">
    <source>
        <dbReference type="HAMAP-Rule" id="MF_01420"/>
    </source>
</evidence>
<comment type="function">
    <text evidence="4">Involved in cell division and chromosome segregation.</text>
</comment>
<protein>
    <recommendedName>
        <fullName evidence="4">Probable cell division protein WhiA</fullName>
    </recommendedName>
</protein>
<evidence type="ECO:0000256" key="1">
    <source>
        <dbReference type="ARBA" id="ARBA00022618"/>
    </source>
</evidence>
<dbReference type="HAMAP" id="MF_01420">
    <property type="entry name" value="HTH_type_WhiA"/>
    <property type="match status" value="1"/>
</dbReference>
<dbReference type="InterPro" id="IPR003802">
    <property type="entry name" value="Sporulation_regulator_WhiA"/>
</dbReference>
<evidence type="ECO:0000259" key="5">
    <source>
        <dbReference type="Pfam" id="PF02650"/>
    </source>
</evidence>